<dbReference type="SFLD" id="SFLDG01065">
    <property type="entry name" value="anaerobic_coproporphyrinogen-I"/>
    <property type="match status" value="1"/>
</dbReference>
<keyword evidence="2" id="KW-0479">Metal-binding</keyword>
<feature type="domain" description="Radical SAM core" evidence="3">
    <location>
        <begin position="10"/>
        <end position="242"/>
    </location>
</feature>
<dbReference type="NCBIfam" id="TIGR00539">
    <property type="entry name" value="hemN_rel"/>
    <property type="match status" value="1"/>
</dbReference>
<dbReference type="GO" id="GO:0051539">
    <property type="term" value="F:4 iron, 4 sulfur cluster binding"/>
    <property type="evidence" value="ECO:0007669"/>
    <property type="project" value="UniProtKB-UniRule"/>
</dbReference>
<evidence type="ECO:0000256" key="2">
    <source>
        <dbReference type="RuleBase" id="RU364116"/>
    </source>
</evidence>
<evidence type="ECO:0000256" key="1">
    <source>
        <dbReference type="ARBA" id="ARBA00006100"/>
    </source>
</evidence>
<dbReference type="CDD" id="cd01335">
    <property type="entry name" value="Radical_SAM"/>
    <property type="match status" value="1"/>
</dbReference>
<dbReference type="GO" id="GO:0006779">
    <property type="term" value="P:porphyrin-containing compound biosynthetic process"/>
    <property type="evidence" value="ECO:0007669"/>
    <property type="project" value="InterPro"/>
</dbReference>
<dbReference type="GO" id="GO:0046872">
    <property type="term" value="F:metal ion binding"/>
    <property type="evidence" value="ECO:0007669"/>
    <property type="project" value="UniProtKB-UniRule"/>
</dbReference>
<keyword evidence="2" id="KW-0949">S-adenosyl-L-methionine</keyword>
<organism evidence="4 5">
    <name type="scientific">Gimesia benthica</name>
    <dbReference type="NCBI Taxonomy" id="2608982"/>
    <lineage>
        <taxon>Bacteria</taxon>
        <taxon>Pseudomonadati</taxon>
        <taxon>Planctomycetota</taxon>
        <taxon>Planctomycetia</taxon>
        <taxon>Planctomycetales</taxon>
        <taxon>Planctomycetaceae</taxon>
        <taxon>Gimesia</taxon>
    </lineage>
</organism>
<keyword evidence="2" id="KW-0004">4Fe-4S</keyword>
<dbReference type="SFLD" id="SFLDF00562">
    <property type="entry name" value="HemN-like__clustered_with_heat"/>
    <property type="match status" value="1"/>
</dbReference>
<dbReference type="InterPro" id="IPR010723">
    <property type="entry name" value="HemN_C"/>
</dbReference>
<dbReference type="KEGG" id="gim:F1728_22725"/>
<keyword evidence="2" id="KW-0411">Iron-sulfur</keyword>
<name>A0A6I6AJW7_9PLAN</name>
<dbReference type="PANTHER" id="PTHR13932">
    <property type="entry name" value="COPROPORPHYRINIGEN III OXIDASE"/>
    <property type="match status" value="1"/>
</dbReference>
<dbReference type="SFLD" id="SFLDG01082">
    <property type="entry name" value="B12-binding_domain_containing"/>
    <property type="match status" value="1"/>
</dbReference>
<dbReference type="InterPro" id="IPR007197">
    <property type="entry name" value="rSAM"/>
</dbReference>
<keyword evidence="2" id="KW-0349">Heme</keyword>
<dbReference type="Pfam" id="PF04055">
    <property type="entry name" value="Radical_SAM"/>
    <property type="match status" value="1"/>
</dbReference>
<comment type="subcellular location">
    <subcellularLocation>
        <location evidence="2">Cytoplasm</location>
    </subcellularLocation>
</comment>
<gene>
    <name evidence="4" type="primary">hemW</name>
    <name evidence="4" type="ORF">F1728_22725</name>
</gene>
<evidence type="ECO:0000313" key="5">
    <source>
        <dbReference type="Proteomes" id="UP000427281"/>
    </source>
</evidence>
<comment type="similarity">
    <text evidence="1">Belongs to the anaerobic coproporphyrinogen-III oxidase family. HemW subfamily.</text>
</comment>
<dbReference type="Proteomes" id="UP000427281">
    <property type="component" value="Chromosome"/>
</dbReference>
<dbReference type="SFLD" id="SFLDS00029">
    <property type="entry name" value="Radical_SAM"/>
    <property type="match status" value="1"/>
</dbReference>
<dbReference type="SFLD" id="SFLDF00288">
    <property type="entry name" value="HemN-like__clustered_with_nucl"/>
    <property type="match status" value="1"/>
</dbReference>
<dbReference type="InterPro" id="IPR023404">
    <property type="entry name" value="rSAM_horseshoe"/>
</dbReference>
<keyword evidence="2" id="KW-0143">Chaperone</keyword>
<evidence type="ECO:0000259" key="3">
    <source>
        <dbReference type="PROSITE" id="PS51918"/>
    </source>
</evidence>
<keyword evidence="2" id="KW-0408">Iron</keyword>
<dbReference type="SUPFAM" id="SSF102114">
    <property type="entry name" value="Radical SAM enzymes"/>
    <property type="match status" value="1"/>
</dbReference>
<protein>
    <recommendedName>
        <fullName evidence="2">Heme chaperone HemW</fullName>
    </recommendedName>
</protein>
<proteinExistence type="inferred from homology"/>
<dbReference type="InterPro" id="IPR058240">
    <property type="entry name" value="rSAM_sf"/>
</dbReference>
<dbReference type="GO" id="GO:0004109">
    <property type="term" value="F:coproporphyrinogen oxidase activity"/>
    <property type="evidence" value="ECO:0007669"/>
    <property type="project" value="InterPro"/>
</dbReference>
<evidence type="ECO:0000313" key="4">
    <source>
        <dbReference type="EMBL" id="QGQ27064.1"/>
    </source>
</evidence>
<dbReference type="PROSITE" id="PS51918">
    <property type="entry name" value="RADICAL_SAM"/>
    <property type="match status" value="1"/>
</dbReference>
<comment type="function">
    <text evidence="2">Probably acts as a heme chaperone, transferring heme to an unknown acceptor. Binds one molecule of heme per monomer, possibly covalently. Binds 1 [4Fe-4S] cluster. The cluster is coordinated with 3 cysteines and an exchangeable S-adenosyl-L-methionine.</text>
</comment>
<dbReference type="AlphaFoldDB" id="A0A6I6AJW7"/>
<dbReference type="InterPro" id="IPR004559">
    <property type="entry name" value="HemW-like"/>
</dbReference>
<keyword evidence="5" id="KW-1185">Reference proteome</keyword>
<dbReference type="EMBL" id="CP043930">
    <property type="protein sequence ID" value="QGQ27064.1"/>
    <property type="molecule type" value="Genomic_DNA"/>
</dbReference>
<dbReference type="Pfam" id="PF06969">
    <property type="entry name" value="HemN_C"/>
    <property type="match status" value="1"/>
</dbReference>
<dbReference type="InterPro" id="IPR006638">
    <property type="entry name" value="Elp3/MiaA/NifB-like_rSAM"/>
</dbReference>
<sequence length="385" mass="42851">MTACGSAAVTNPETPSSAYIHVPFCQHRCGYCDFTLVARKDHLIDDYLAAMKQQLATVEPGTELQTLFLGGGTPTHLSIEQLRRLFSALFDRFRLADDCEFSIEANPLNLSIEKIDFLNQRGVNRVSLGVQSFHSEILTFLERDHQPEQIFEIVQNLQARIPNTSLDLIFAVPGQSLSDWESSLADAVGLGIPHLSTYGLTIEKGTSFWSRQQSGLFDLPADDLAGSMYEFSLDYLGSRGLQHYEISNFARPGFECRHNEVYWTGYPYYGFGPGAASYLNGVRRQNHRSVTTWLKHVAAGESPIAEQEELDPESRAREAIIFGLRRRVGIDLAEFASRYGFSIPELAESAIESNIAAGLLEQTETHLRLTQSGCLLADSVVVDFL</sequence>
<accession>A0A6I6AJW7</accession>
<dbReference type="PANTHER" id="PTHR13932:SF5">
    <property type="entry name" value="RADICAL S-ADENOSYL METHIONINE DOMAIN-CONTAINING PROTEIN 1, MITOCHONDRIAL"/>
    <property type="match status" value="1"/>
</dbReference>
<dbReference type="InterPro" id="IPR034505">
    <property type="entry name" value="Coproporphyrinogen-III_oxidase"/>
</dbReference>
<dbReference type="Gene3D" id="3.80.30.20">
    <property type="entry name" value="tm_1862 like domain"/>
    <property type="match status" value="1"/>
</dbReference>
<dbReference type="GO" id="GO:0005737">
    <property type="term" value="C:cytoplasm"/>
    <property type="evidence" value="ECO:0007669"/>
    <property type="project" value="UniProtKB-SubCell"/>
</dbReference>
<keyword evidence="2" id="KW-0963">Cytoplasm</keyword>
<dbReference type="SMART" id="SM00729">
    <property type="entry name" value="Elp3"/>
    <property type="match status" value="1"/>
</dbReference>
<reference evidence="4 5" key="1">
    <citation type="submission" date="2019-09" db="EMBL/GenBank/DDBJ databases">
        <title>Gimesia benthica sp. nov., a novel bacterium isolated from deep-sea water of the Northwest Indian Ocean.</title>
        <authorList>
            <person name="Dai X."/>
        </authorList>
    </citation>
    <scope>NUCLEOTIDE SEQUENCE [LARGE SCALE GENOMIC DNA]</scope>
    <source>
        <strain evidence="4 5">E7</strain>
    </source>
</reference>